<dbReference type="AlphaFoldDB" id="A0A8K2A016"/>
<keyword evidence="1" id="KW-0732">Signal</keyword>
<comment type="caution">
    <text evidence="2">The sequence shown here is derived from an EMBL/GenBank/DDBJ whole genome shotgun (WGS) entry which is preliminary data.</text>
</comment>
<proteinExistence type="predicted"/>
<evidence type="ECO:0000313" key="2">
    <source>
        <dbReference type="EMBL" id="NCJ07257.1"/>
    </source>
</evidence>
<sequence>MNRLWIGTGLSLMCASIVAVIPATVAQAQEITPTTQPGNGALPANYGLVRSISSNSIQVQLLDGTTSNYPLASTVDPSAVMGTARGDLVGFDLDESGAVSRLEPPTVSQAFEGRVTSIEDDQVTLVSDSGEILTTTVMPSTIARKGIVPGKELIITEYQGTWATKICSPHTPPVVEIPVIPPAPIGGPELPPPVSQPIPALW</sequence>
<keyword evidence="3" id="KW-1185">Reference proteome</keyword>
<dbReference type="EMBL" id="WVIC01000023">
    <property type="protein sequence ID" value="NCJ07257.1"/>
    <property type="molecule type" value="Genomic_DNA"/>
</dbReference>
<reference evidence="2" key="1">
    <citation type="submission" date="2019-12" db="EMBL/GenBank/DDBJ databases">
        <title>High-Quality draft genome sequences of three cyanobacteria isolated from the limestone walls of the Old Cathedral of Coimbra.</title>
        <authorList>
            <person name="Tiago I."/>
            <person name="Soares F."/>
            <person name="Portugal A."/>
        </authorList>
    </citation>
    <scope>NUCLEOTIDE SEQUENCE [LARGE SCALE GENOMIC DNA]</scope>
    <source>
        <strain evidence="2">C</strain>
    </source>
</reference>
<dbReference type="Proteomes" id="UP000607397">
    <property type="component" value="Unassembled WGS sequence"/>
</dbReference>
<dbReference type="RefSeq" id="WP_161825733.1">
    <property type="nucleotide sequence ID" value="NZ_WVIC01000023.1"/>
</dbReference>
<protein>
    <recommendedName>
        <fullName evidence="4">DUF5666 domain-containing protein</fullName>
    </recommendedName>
</protein>
<evidence type="ECO:0008006" key="4">
    <source>
        <dbReference type="Google" id="ProtNLM"/>
    </source>
</evidence>
<gene>
    <name evidence="2" type="ORF">GS597_12225</name>
</gene>
<organism evidence="2 3">
    <name type="scientific">Petrachloros mirabilis ULC683</name>
    <dbReference type="NCBI Taxonomy" id="2781853"/>
    <lineage>
        <taxon>Bacteria</taxon>
        <taxon>Bacillati</taxon>
        <taxon>Cyanobacteriota</taxon>
        <taxon>Cyanophyceae</taxon>
        <taxon>Synechococcales</taxon>
        <taxon>Petrachlorosaceae</taxon>
        <taxon>Petrachloros</taxon>
        <taxon>Petrachloros mirabilis</taxon>
    </lineage>
</organism>
<feature type="chain" id="PRO_5035441085" description="DUF5666 domain-containing protein" evidence="1">
    <location>
        <begin position="29"/>
        <end position="202"/>
    </location>
</feature>
<evidence type="ECO:0000313" key="3">
    <source>
        <dbReference type="Proteomes" id="UP000607397"/>
    </source>
</evidence>
<accession>A0A8K2A016</accession>
<feature type="signal peptide" evidence="1">
    <location>
        <begin position="1"/>
        <end position="28"/>
    </location>
</feature>
<name>A0A8K2A016_9CYAN</name>
<evidence type="ECO:0000256" key="1">
    <source>
        <dbReference type="SAM" id="SignalP"/>
    </source>
</evidence>